<evidence type="ECO:0000256" key="3">
    <source>
        <dbReference type="ARBA" id="ARBA00023002"/>
    </source>
</evidence>
<comment type="catalytic activity">
    <reaction evidence="6">
        <text>precorrin-2 + NAD(+) = sirohydrochlorin + NADH + 2 H(+)</text>
        <dbReference type="Rhea" id="RHEA:15613"/>
        <dbReference type="ChEBI" id="CHEBI:15378"/>
        <dbReference type="ChEBI" id="CHEBI:57540"/>
        <dbReference type="ChEBI" id="CHEBI:57945"/>
        <dbReference type="ChEBI" id="CHEBI:58351"/>
        <dbReference type="ChEBI" id="CHEBI:58827"/>
        <dbReference type="EC" id="1.3.1.76"/>
    </reaction>
</comment>
<dbReference type="InterPro" id="IPR028161">
    <property type="entry name" value="Met8-like"/>
</dbReference>
<dbReference type="Proteomes" id="UP000065473">
    <property type="component" value="Chromosome"/>
</dbReference>
<protein>
    <recommendedName>
        <fullName evidence="2">precorrin-2 dehydrogenase</fullName>
        <ecNumber evidence="2">1.3.1.76</ecNumber>
    </recommendedName>
</protein>
<dbReference type="AlphaFoldDB" id="A0A0U3FWP6"/>
<evidence type="ECO:0000256" key="1">
    <source>
        <dbReference type="ARBA" id="ARBA00005010"/>
    </source>
</evidence>
<dbReference type="STRING" id="1435377.SUSAZ_03500"/>
<evidence type="ECO:0000313" key="9">
    <source>
        <dbReference type="Proteomes" id="UP000060043"/>
    </source>
</evidence>
<name>A0A0U3FWP6_9CREN</name>
<dbReference type="RefSeq" id="WP_015385495.1">
    <property type="nucleotide sequence ID" value="NZ_BHWZ01000001.1"/>
</dbReference>
<proteinExistence type="predicted"/>
<sequence>MIVSNLSSYLPLFINVEGLKVLVVGGGKVGTKRALKFAESKAIVYVVSLEFKDENELRLFDNIHLIKNDARYLPENFLSRFNIIVVATNDKELNERICETCKKLGKLCNNPTNPDSSNFIVPIYGIEKGVGIAITTFGKSSLTSKYLLDLIRSNILKENIFSLVDTMGKVKEILKLNVTEPSIRFMFYSKIFYDDKFRYYVDRGEIDLAIQRAREIIYGR</sequence>
<dbReference type="OrthoDB" id="10510at2157"/>
<dbReference type="GeneID" id="14551292"/>
<dbReference type="Proteomes" id="UP000060043">
    <property type="component" value="Chromosome"/>
</dbReference>
<keyword evidence="3" id="KW-0560">Oxidoreductase</keyword>
<dbReference type="InterPro" id="IPR036291">
    <property type="entry name" value="NAD(P)-bd_dom_sf"/>
</dbReference>
<organism evidence="8 9">
    <name type="scientific">Sulfolobus acidocaldarius</name>
    <dbReference type="NCBI Taxonomy" id="2285"/>
    <lineage>
        <taxon>Archaea</taxon>
        <taxon>Thermoproteota</taxon>
        <taxon>Thermoprotei</taxon>
        <taxon>Sulfolobales</taxon>
        <taxon>Sulfolobaceae</taxon>
        <taxon>Sulfolobus</taxon>
    </lineage>
</organism>
<keyword evidence="4" id="KW-0520">NAD</keyword>
<dbReference type="GO" id="GO:0004325">
    <property type="term" value="F:ferrochelatase activity"/>
    <property type="evidence" value="ECO:0007669"/>
    <property type="project" value="InterPro"/>
</dbReference>
<dbReference type="Gene3D" id="3.40.50.720">
    <property type="entry name" value="NAD(P)-binding Rossmann-like Domain"/>
    <property type="match status" value="1"/>
</dbReference>
<dbReference type="EMBL" id="CP013694">
    <property type="protein sequence ID" value="ALU28941.1"/>
    <property type="molecule type" value="Genomic_DNA"/>
</dbReference>
<evidence type="ECO:0000256" key="4">
    <source>
        <dbReference type="ARBA" id="ARBA00023027"/>
    </source>
</evidence>
<dbReference type="SUPFAM" id="SSF75615">
    <property type="entry name" value="Siroheme synthase middle domains-like"/>
    <property type="match status" value="1"/>
</dbReference>
<dbReference type="PANTHER" id="PTHR35330">
    <property type="entry name" value="SIROHEME BIOSYNTHESIS PROTEIN MET8"/>
    <property type="match status" value="1"/>
</dbReference>
<dbReference type="InterPro" id="IPR006367">
    <property type="entry name" value="Sirohaem_synthase_N"/>
</dbReference>
<dbReference type="PaxDb" id="1435377-SUSAZ_03500"/>
<evidence type="ECO:0000256" key="6">
    <source>
        <dbReference type="ARBA" id="ARBA00047561"/>
    </source>
</evidence>
<dbReference type="EC" id="1.3.1.76" evidence="2"/>
<evidence type="ECO:0000313" key="8">
    <source>
        <dbReference type="EMBL" id="ALU31667.1"/>
    </source>
</evidence>
<keyword evidence="5" id="KW-0627">Porphyrin biosynthesis</keyword>
<dbReference type="GO" id="GO:0043115">
    <property type="term" value="F:precorrin-2 dehydrogenase activity"/>
    <property type="evidence" value="ECO:0007669"/>
    <property type="project" value="UniProtKB-EC"/>
</dbReference>
<comment type="pathway">
    <text evidence="1">Porphyrin-containing compound metabolism; siroheme biosynthesis; sirohydrochlorin from precorrin-2: step 1/1.</text>
</comment>
<dbReference type="EMBL" id="CP013695">
    <property type="protein sequence ID" value="ALU31667.1"/>
    <property type="molecule type" value="Genomic_DNA"/>
</dbReference>
<evidence type="ECO:0000256" key="2">
    <source>
        <dbReference type="ARBA" id="ARBA00012400"/>
    </source>
</evidence>
<dbReference type="PANTHER" id="PTHR35330:SF1">
    <property type="entry name" value="SIROHEME BIOSYNTHESIS PROTEIN MET8"/>
    <property type="match status" value="1"/>
</dbReference>
<evidence type="ECO:0000313" key="10">
    <source>
        <dbReference type="Proteomes" id="UP000065473"/>
    </source>
</evidence>
<dbReference type="Pfam" id="PF13241">
    <property type="entry name" value="NAD_binding_7"/>
    <property type="match status" value="1"/>
</dbReference>
<accession>A0A0U3FWP6</accession>
<dbReference type="SUPFAM" id="SSF51735">
    <property type="entry name" value="NAD(P)-binding Rossmann-fold domains"/>
    <property type="match status" value="1"/>
</dbReference>
<dbReference type="UniPathway" id="UPA00262">
    <property type="reaction ID" value="UER00222"/>
</dbReference>
<evidence type="ECO:0000256" key="5">
    <source>
        <dbReference type="ARBA" id="ARBA00023244"/>
    </source>
</evidence>
<evidence type="ECO:0000313" key="7">
    <source>
        <dbReference type="EMBL" id="ALU28941.1"/>
    </source>
</evidence>
<dbReference type="GO" id="GO:0019354">
    <property type="term" value="P:siroheme biosynthetic process"/>
    <property type="evidence" value="ECO:0007669"/>
    <property type="project" value="UniProtKB-UniPathway"/>
</dbReference>
<gene>
    <name evidence="7" type="ORF">ATY89_02520</name>
    <name evidence="8" type="ORF">ATZ20_05555</name>
</gene>
<dbReference type="NCBIfam" id="TIGR01470">
    <property type="entry name" value="cysG_Nterm"/>
    <property type="match status" value="1"/>
</dbReference>
<reference evidence="9 10" key="1">
    <citation type="submission" date="2015-12" db="EMBL/GenBank/DDBJ databases">
        <title>A stable core within a dynamic pangenome in Sulfolobus acidocaldarius.</title>
        <authorList>
            <person name="Anderson R."/>
            <person name="Kouris A."/>
            <person name="Seward C."/>
            <person name="Campbell K."/>
            <person name="Whitaker R."/>
        </authorList>
    </citation>
    <scope>NUCLEOTIDE SEQUENCE [LARGE SCALE GENOMIC DNA]</scope>
    <source>
        <strain evidence="7 10">GG12-C01-09</strain>
        <strain evidence="8 9">NG05B_CO5_07</strain>
    </source>
</reference>